<comment type="subcellular location">
    <subcellularLocation>
        <location evidence="9">Cytoplasm</location>
    </subcellularLocation>
</comment>
<dbReference type="HAMAP" id="MF_00916">
    <property type="entry name" value="QueG"/>
    <property type="match status" value="1"/>
</dbReference>
<keyword evidence="4 9" id="KW-0479">Metal-binding</keyword>
<dbReference type="PROSITE" id="PS51379">
    <property type="entry name" value="4FE4S_FER_2"/>
    <property type="match status" value="1"/>
</dbReference>
<feature type="binding site" evidence="9">
    <location>
        <position position="257"/>
    </location>
    <ligand>
        <name>[4Fe-4S] cluster</name>
        <dbReference type="ChEBI" id="CHEBI:49883"/>
        <label>1</label>
    </ligand>
</feature>
<feature type="binding site" evidence="9">
    <location>
        <position position="250"/>
    </location>
    <ligand>
        <name>[4Fe-4S] cluster</name>
        <dbReference type="ChEBI" id="CHEBI:49883"/>
        <label>2</label>
    </ligand>
</feature>
<evidence type="ECO:0000256" key="3">
    <source>
        <dbReference type="ARBA" id="ARBA00022694"/>
    </source>
</evidence>
<dbReference type="InterPro" id="IPR004155">
    <property type="entry name" value="PBS_lyase_HEAT"/>
</dbReference>
<feature type="active site" description="Proton donor" evidence="9">
    <location>
        <position position="137"/>
    </location>
</feature>
<dbReference type="InterPro" id="IPR017900">
    <property type="entry name" value="4Fe4S_Fe_S_CS"/>
</dbReference>
<dbReference type="PANTHER" id="PTHR30002:SF4">
    <property type="entry name" value="EPOXYQUEUOSINE REDUCTASE"/>
    <property type="match status" value="1"/>
</dbReference>
<evidence type="ECO:0000313" key="11">
    <source>
        <dbReference type="EMBL" id="CAA9295747.1"/>
    </source>
</evidence>
<evidence type="ECO:0000256" key="4">
    <source>
        <dbReference type="ARBA" id="ARBA00022723"/>
    </source>
</evidence>
<feature type="domain" description="4Fe-4S ferredoxin-type" evidence="10">
    <location>
        <begin position="183"/>
        <end position="212"/>
    </location>
</feature>
<sequence length="392" mass="43012">MHPNLTRAELTDRIRARALELGFEAVGIAPVRPSEHAERYGAWIGEGMHGEMAYLAREDAVAKRADPGVLVPDARSAVVVAIGYYSGDAEEADPSRGVVARYARNDDYHDLLKDRLIALQEWANAELTPLGGRAYVDAGPVLERELASRAGLGWFGRNTMLIQPRRGSYYFLGVLLLDVELEYDAPFTRDHCGSCSRCLSACPTGALLGRDEAGAPRMDARRCISYLTIELRGPIPRELRPLIGNRVYGCDICQEVCPWNSFAEPASDPAFIPRDGMEGPELIEWMGMTQEEFSRRFKGSAVKRTKRRGLLRNVAVALGNWGAPEAVPALAAALNDEEALVRGHAAWALGRIGTEAARQALSGRAEVEADAWVREEIALALGTDDRRQSDNQ</sequence>
<feature type="binding site" evidence="9">
    <location>
        <begin position="250"/>
        <end position="251"/>
    </location>
    <ligand>
        <name>cob(II)alamin</name>
        <dbReference type="ChEBI" id="CHEBI:16304"/>
    </ligand>
</feature>
<comment type="similarity">
    <text evidence="9">Belongs to the QueG family.</text>
</comment>
<feature type="binding site" evidence="9">
    <location>
        <position position="195"/>
    </location>
    <ligand>
        <name>[4Fe-4S] cluster</name>
        <dbReference type="ChEBI" id="CHEBI:49883"/>
        <label>1</label>
    </ligand>
</feature>
<evidence type="ECO:0000256" key="9">
    <source>
        <dbReference type="HAMAP-Rule" id="MF_00916"/>
    </source>
</evidence>
<keyword evidence="5 9" id="KW-0671">Queuosine biosynthesis</keyword>
<dbReference type="SMART" id="SM00567">
    <property type="entry name" value="EZ_HEAT"/>
    <property type="match status" value="2"/>
</dbReference>
<name>A0A6J4K4W3_9BACT</name>
<keyword evidence="6 9" id="KW-0560">Oxidoreductase</keyword>
<feature type="binding site" evidence="9">
    <location>
        <position position="225"/>
    </location>
    <ligand>
        <name>cob(II)alamin</name>
        <dbReference type="ChEBI" id="CHEBI:16304"/>
    </ligand>
</feature>
<comment type="cofactor">
    <cofactor evidence="9">
        <name>[4Fe-4S] cluster</name>
        <dbReference type="ChEBI" id="CHEBI:49883"/>
    </cofactor>
    <text evidence="9">Binds 2 [4Fe-4S] clusters per monomer.</text>
</comment>
<organism evidence="11">
    <name type="scientific">uncultured Gemmatimonadota bacterium</name>
    <dbReference type="NCBI Taxonomy" id="203437"/>
    <lineage>
        <taxon>Bacteria</taxon>
        <taxon>Pseudomonadati</taxon>
        <taxon>Gemmatimonadota</taxon>
        <taxon>environmental samples</taxon>
    </lineage>
</organism>
<feature type="binding site" evidence="9">
    <location>
        <position position="137"/>
    </location>
    <ligand>
        <name>cob(II)alamin</name>
        <dbReference type="ChEBI" id="CHEBI:16304"/>
    </ligand>
</feature>
<keyword evidence="8 9" id="KW-0411">Iron-sulfur</keyword>
<comment type="function">
    <text evidence="9">Catalyzes the conversion of epoxyqueuosine (oQ) to queuosine (Q), which is a hypermodified base found in the wobble positions of tRNA(Asp), tRNA(Asn), tRNA(His) and tRNA(Tyr).</text>
</comment>
<dbReference type="SUPFAM" id="SSF46548">
    <property type="entry name" value="alpha-helical ferredoxin"/>
    <property type="match status" value="1"/>
</dbReference>
<dbReference type="GO" id="GO:0008616">
    <property type="term" value="P:tRNA queuosine(34) biosynthetic process"/>
    <property type="evidence" value="ECO:0007669"/>
    <property type="project" value="UniProtKB-UniRule"/>
</dbReference>
<keyword evidence="9" id="KW-0170">Cobalt</keyword>
<dbReference type="Pfam" id="PF08331">
    <property type="entry name" value="QueG_DUF1730"/>
    <property type="match status" value="1"/>
</dbReference>
<evidence type="ECO:0000256" key="8">
    <source>
        <dbReference type="ARBA" id="ARBA00023014"/>
    </source>
</evidence>
<keyword evidence="2 9" id="KW-0963">Cytoplasm</keyword>
<dbReference type="Pfam" id="PF13484">
    <property type="entry name" value="Fer4_16"/>
    <property type="match status" value="1"/>
</dbReference>
<dbReference type="GO" id="GO:0046872">
    <property type="term" value="F:metal ion binding"/>
    <property type="evidence" value="ECO:0007669"/>
    <property type="project" value="UniProtKB-KW"/>
</dbReference>
<evidence type="ECO:0000256" key="7">
    <source>
        <dbReference type="ARBA" id="ARBA00023004"/>
    </source>
</evidence>
<dbReference type="UniPathway" id="UPA00392"/>
<feature type="binding site" evidence="9">
    <location>
        <position position="253"/>
    </location>
    <ligand>
        <name>[4Fe-4S] cluster</name>
        <dbReference type="ChEBI" id="CHEBI:49883"/>
        <label>2</label>
    </ligand>
</feature>
<feature type="binding site" evidence="9">
    <location>
        <position position="192"/>
    </location>
    <ligand>
        <name>[4Fe-4S] cluster</name>
        <dbReference type="ChEBI" id="CHEBI:49883"/>
        <label>1</label>
    </ligand>
</feature>
<dbReference type="SUPFAM" id="SSF48371">
    <property type="entry name" value="ARM repeat"/>
    <property type="match status" value="1"/>
</dbReference>
<dbReference type="NCBIfam" id="TIGR00276">
    <property type="entry name" value="tRNA epoxyqueuosine(34) reductase QueG"/>
    <property type="match status" value="1"/>
</dbReference>
<keyword evidence="7 9" id="KW-0408">Iron</keyword>
<protein>
    <recommendedName>
        <fullName evidence="9">Epoxyqueuosine reductase</fullName>
        <ecNumber evidence="9">1.17.99.6</ecNumber>
    </recommendedName>
    <alternativeName>
        <fullName evidence="9">Queuosine biosynthesis protein QueG</fullName>
    </alternativeName>
</protein>
<dbReference type="InterPro" id="IPR017896">
    <property type="entry name" value="4Fe4S_Fe-S-bd"/>
</dbReference>
<dbReference type="GO" id="GO:0051539">
    <property type="term" value="F:4 iron, 4 sulfur cluster binding"/>
    <property type="evidence" value="ECO:0007669"/>
    <property type="project" value="UniProtKB-KW"/>
</dbReference>
<dbReference type="InterPro" id="IPR011989">
    <property type="entry name" value="ARM-like"/>
</dbReference>
<dbReference type="InterPro" id="IPR016024">
    <property type="entry name" value="ARM-type_fold"/>
</dbReference>
<dbReference type="EMBL" id="CADCTW010000002">
    <property type="protein sequence ID" value="CAA9295747.1"/>
    <property type="molecule type" value="Genomic_DNA"/>
</dbReference>
<comment type="caution">
    <text evidence="9">Lacks conserved residue(s) required for the propagation of feature annotation.</text>
</comment>
<keyword evidence="9" id="KW-0846">Cobalamin</keyword>
<dbReference type="GO" id="GO:0052693">
    <property type="term" value="F:epoxyqueuosine reductase activity"/>
    <property type="evidence" value="ECO:0007669"/>
    <property type="project" value="UniProtKB-UniRule"/>
</dbReference>
<dbReference type="Gene3D" id="3.30.70.20">
    <property type="match status" value="1"/>
</dbReference>
<gene>
    <name evidence="9" type="primary">queG</name>
    <name evidence="11" type="ORF">AVDCRST_MAG68-265</name>
</gene>
<comment type="subunit">
    <text evidence="9">Monomer.</text>
</comment>
<evidence type="ECO:0000259" key="10">
    <source>
        <dbReference type="PROSITE" id="PS51379"/>
    </source>
</evidence>
<dbReference type="Gene3D" id="1.25.10.10">
    <property type="entry name" value="Leucine-rich Repeat Variant"/>
    <property type="match status" value="1"/>
</dbReference>
<reference evidence="11" key="1">
    <citation type="submission" date="2020-02" db="EMBL/GenBank/DDBJ databases">
        <authorList>
            <person name="Meier V. D."/>
        </authorList>
    </citation>
    <scope>NUCLEOTIDE SEQUENCE</scope>
    <source>
        <strain evidence="11">AVDCRST_MAG68</strain>
    </source>
</reference>
<feature type="binding site" evidence="9">
    <location>
        <position position="223"/>
    </location>
    <ligand>
        <name>[4Fe-4S] cluster</name>
        <dbReference type="ChEBI" id="CHEBI:49883"/>
        <label>2</label>
    </ligand>
</feature>
<feature type="binding site" evidence="9">
    <location>
        <position position="172"/>
    </location>
    <ligand>
        <name>cob(II)alamin</name>
        <dbReference type="ChEBI" id="CHEBI:16304"/>
    </ligand>
</feature>
<dbReference type="Pfam" id="PF13646">
    <property type="entry name" value="HEAT_2"/>
    <property type="match status" value="1"/>
</dbReference>
<feature type="binding site" evidence="9">
    <location>
        <position position="64"/>
    </location>
    <ligand>
        <name>cob(II)alamin</name>
        <dbReference type="ChEBI" id="CHEBI:16304"/>
    </ligand>
</feature>
<keyword evidence="1 9" id="KW-0004">4Fe-4S</keyword>
<dbReference type="InterPro" id="IPR004453">
    <property type="entry name" value="QueG"/>
</dbReference>
<feature type="binding site" evidence="9">
    <location>
        <position position="158"/>
    </location>
    <ligand>
        <name>cob(II)alamin</name>
        <dbReference type="ChEBI" id="CHEBI:16304"/>
    </ligand>
</feature>
<evidence type="ECO:0000256" key="5">
    <source>
        <dbReference type="ARBA" id="ARBA00022785"/>
    </source>
</evidence>
<evidence type="ECO:0000256" key="1">
    <source>
        <dbReference type="ARBA" id="ARBA00022485"/>
    </source>
</evidence>
<evidence type="ECO:0000256" key="2">
    <source>
        <dbReference type="ARBA" id="ARBA00022490"/>
    </source>
</evidence>
<comment type="catalytic activity">
    <reaction evidence="9">
        <text>epoxyqueuosine(34) in tRNA + AH2 = queuosine(34) in tRNA + A + H2O</text>
        <dbReference type="Rhea" id="RHEA:32159"/>
        <dbReference type="Rhea" id="RHEA-COMP:18571"/>
        <dbReference type="Rhea" id="RHEA-COMP:18582"/>
        <dbReference type="ChEBI" id="CHEBI:13193"/>
        <dbReference type="ChEBI" id="CHEBI:15377"/>
        <dbReference type="ChEBI" id="CHEBI:17499"/>
        <dbReference type="ChEBI" id="CHEBI:194431"/>
        <dbReference type="ChEBI" id="CHEBI:194443"/>
        <dbReference type="EC" id="1.17.99.6"/>
    </reaction>
</comment>
<feature type="binding site" evidence="9">
    <location>
        <position position="198"/>
    </location>
    <ligand>
        <name>[4Fe-4S] cluster</name>
        <dbReference type="ChEBI" id="CHEBI:49883"/>
        <label>1</label>
    </ligand>
</feature>
<dbReference type="PROSITE" id="PS00198">
    <property type="entry name" value="4FE4S_FER_1"/>
    <property type="match status" value="1"/>
</dbReference>
<feature type="binding site" evidence="9">
    <location>
        <position position="161"/>
    </location>
    <ligand>
        <name>cob(II)alamin</name>
        <dbReference type="ChEBI" id="CHEBI:16304"/>
    </ligand>
</feature>
<dbReference type="EC" id="1.17.99.6" evidence="9"/>
<dbReference type="InterPro" id="IPR013542">
    <property type="entry name" value="QueG_DUF1730"/>
</dbReference>
<comment type="pathway">
    <text evidence="9">tRNA modification; tRNA-queuosine biosynthesis.</text>
</comment>
<dbReference type="PANTHER" id="PTHR30002">
    <property type="entry name" value="EPOXYQUEUOSINE REDUCTASE"/>
    <property type="match status" value="1"/>
</dbReference>
<dbReference type="GO" id="GO:0005737">
    <property type="term" value="C:cytoplasm"/>
    <property type="evidence" value="ECO:0007669"/>
    <property type="project" value="UniProtKB-SubCell"/>
</dbReference>
<comment type="cofactor">
    <cofactor evidence="9">
        <name>cob(II)alamin</name>
        <dbReference type="ChEBI" id="CHEBI:16304"/>
    </cofactor>
</comment>
<dbReference type="AlphaFoldDB" id="A0A6J4K4W3"/>
<feature type="binding site" evidence="9">
    <location>
        <position position="202"/>
    </location>
    <ligand>
        <name>[4Fe-4S] cluster</name>
        <dbReference type="ChEBI" id="CHEBI:49883"/>
        <label>2</label>
    </ligand>
</feature>
<accession>A0A6J4K4W3</accession>
<evidence type="ECO:0000256" key="6">
    <source>
        <dbReference type="ARBA" id="ARBA00023002"/>
    </source>
</evidence>
<dbReference type="GO" id="GO:0031419">
    <property type="term" value="F:cobalamin binding"/>
    <property type="evidence" value="ECO:0007669"/>
    <property type="project" value="UniProtKB-KW"/>
</dbReference>
<proteinExistence type="inferred from homology"/>
<keyword evidence="3 9" id="KW-0819">tRNA processing</keyword>